<dbReference type="SMART" id="SM00112">
    <property type="entry name" value="CA"/>
    <property type="match status" value="6"/>
</dbReference>
<feature type="domain" description="Cadherin" evidence="8">
    <location>
        <begin position="378"/>
        <end position="482"/>
    </location>
</feature>
<reference evidence="9 10" key="1">
    <citation type="submission" date="2022-01" db="EMBL/GenBank/DDBJ databases">
        <title>A chromosomal length assembly of Cordylochernes scorpioides.</title>
        <authorList>
            <person name="Zeh D."/>
            <person name="Zeh J."/>
        </authorList>
    </citation>
    <scope>NUCLEOTIDE SEQUENCE [LARGE SCALE GENOMIC DNA]</scope>
    <source>
        <strain evidence="9">IN4F17</strain>
        <tissue evidence="9">Whole Body</tissue>
    </source>
</reference>
<dbReference type="InterPro" id="IPR020894">
    <property type="entry name" value="Cadherin_CS"/>
</dbReference>
<evidence type="ECO:0000256" key="6">
    <source>
        <dbReference type="ARBA" id="ARBA00023136"/>
    </source>
</evidence>
<keyword evidence="2" id="KW-0812">Transmembrane</keyword>
<dbReference type="EMBL" id="CP092871">
    <property type="protein sequence ID" value="UYV72308.1"/>
    <property type="molecule type" value="Genomic_DNA"/>
</dbReference>
<evidence type="ECO:0000256" key="5">
    <source>
        <dbReference type="ARBA" id="ARBA00022989"/>
    </source>
</evidence>
<dbReference type="PROSITE" id="PS00232">
    <property type="entry name" value="CADHERIN_1"/>
    <property type="match status" value="2"/>
</dbReference>
<keyword evidence="3" id="KW-0677">Repeat</keyword>
<evidence type="ECO:0000256" key="7">
    <source>
        <dbReference type="PROSITE-ProRule" id="PRU00043"/>
    </source>
</evidence>
<comment type="subcellular location">
    <subcellularLocation>
        <location evidence="1">Membrane</location>
    </subcellularLocation>
</comment>
<dbReference type="SUPFAM" id="SSF49313">
    <property type="entry name" value="Cadherin-like"/>
    <property type="match status" value="6"/>
</dbReference>
<feature type="domain" description="Cadherin" evidence="8">
    <location>
        <begin position="482"/>
        <end position="573"/>
    </location>
</feature>
<keyword evidence="10" id="KW-1185">Reference proteome</keyword>
<dbReference type="InterPro" id="IPR002126">
    <property type="entry name" value="Cadherin-like_dom"/>
</dbReference>
<organism evidence="9 10">
    <name type="scientific">Cordylochernes scorpioides</name>
    <dbReference type="NCBI Taxonomy" id="51811"/>
    <lineage>
        <taxon>Eukaryota</taxon>
        <taxon>Metazoa</taxon>
        <taxon>Ecdysozoa</taxon>
        <taxon>Arthropoda</taxon>
        <taxon>Chelicerata</taxon>
        <taxon>Arachnida</taxon>
        <taxon>Pseudoscorpiones</taxon>
        <taxon>Cheliferoidea</taxon>
        <taxon>Chernetidae</taxon>
        <taxon>Cordylochernes</taxon>
    </lineage>
</organism>
<dbReference type="Proteomes" id="UP001235939">
    <property type="component" value="Chromosome 09"/>
</dbReference>
<dbReference type="PROSITE" id="PS50268">
    <property type="entry name" value="CADHERIN_2"/>
    <property type="match status" value="6"/>
</dbReference>
<feature type="domain" description="Cadherin" evidence="8">
    <location>
        <begin position="170"/>
        <end position="277"/>
    </location>
</feature>
<dbReference type="PRINTS" id="PR00205">
    <property type="entry name" value="CADHERIN"/>
</dbReference>
<dbReference type="CDD" id="cd11304">
    <property type="entry name" value="Cadherin_repeat"/>
    <property type="match status" value="6"/>
</dbReference>
<accession>A0ABY6KUE4</accession>
<name>A0ABY6KUE4_9ARAC</name>
<gene>
    <name evidence="9" type="ORF">LAZ67_9002570</name>
</gene>
<evidence type="ECO:0000313" key="9">
    <source>
        <dbReference type="EMBL" id="UYV72308.1"/>
    </source>
</evidence>
<evidence type="ECO:0000259" key="8">
    <source>
        <dbReference type="PROSITE" id="PS50268"/>
    </source>
</evidence>
<evidence type="ECO:0000256" key="3">
    <source>
        <dbReference type="ARBA" id="ARBA00022737"/>
    </source>
</evidence>
<evidence type="ECO:0000256" key="1">
    <source>
        <dbReference type="ARBA" id="ARBA00004370"/>
    </source>
</evidence>
<feature type="domain" description="Cadherin" evidence="8">
    <location>
        <begin position="64"/>
        <end position="169"/>
    </location>
</feature>
<keyword evidence="4 7" id="KW-0106">Calcium</keyword>
<evidence type="ECO:0000256" key="2">
    <source>
        <dbReference type="ARBA" id="ARBA00022692"/>
    </source>
</evidence>
<dbReference type="Pfam" id="PF00028">
    <property type="entry name" value="Cadherin"/>
    <property type="match status" value="6"/>
</dbReference>
<dbReference type="Gene3D" id="2.60.40.60">
    <property type="entry name" value="Cadherins"/>
    <property type="match status" value="6"/>
</dbReference>
<dbReference type="PANTHER" id="PTHR24026">
    <property type="entry name" value="FAT ATYPICAL CADHERIN-RELATED"/>
    <property type="match status" value="1"/>
</dbReference>
<dbReference type="PANTHER" id="PTHR24026:SF126">
    <property type="entry name" value="PROTOCADHERIN FAT 4"/>
    <property type="match status" value="1"/>
</dbReference>
<evidence type="ECO:0000313" key="10">
    <source>
        <dbReference type="Proteomes" id="UP001235939"/>
    </source>
</evidence>
<protein>
    <recommendedName>
        <fullName evidence="8">Cadherin domain-containing protein</fullName>
    </recommendedName>
</protein>
<dbReference type="InterPro" id="IPR015919">
    <property type="entry name" value="Cadherin-like_sf"/>
</dbReference>
<keyword evidence="5" id="KW-1133">Transmembrane helix</keyword>
<feature type="domain" description="Cadherin" evidence="8">
    <location>
        <begin position="278"/>
        <end position="377"/>
    </location>
</feature>
<keyword evidence="6" id="KW-0472">Membrane</keyword>
<evidence type="ECO:0000256" key="4">
    <source>
        <dbReference type="ARBA" id="ARBA00022837"/>
    </source>
</evidence>
<sequence>MVQNVFAVHNTSGTVALLRPLDYERNSKHSFVVFAMDGGTPQRTGSAMVDVSVQNVNEFSPEFVGLPYEFWVEEGASRGTRVGQIEAKDGDGDRVTYSLSAGGGSEGGVEYFSVDAETGQLYVRRDLDAPRTHYTFVVRATDDGLPSNHTIGVKATVHVKERNDYPPVFTQLTYHGALKEKDATGRPLVKVEAVDKDFQNNTVTYSLRGGNDENIFEVHATSGEIRALPDQAYKLDYERKNQYSLLVQAKDSHVQPLSGLAMVIIDILDINDHPPTFSQASYSATLEENLPPGHCFLQISANSGDTIDMDAITYSISTNNLPFTVHPKSGEICTKESLDREVRENYEFMATASDSKFHVKAPVTVRVLDENDNPPRFEKERYIVSVPPLAQGGRVLLQVHATDPDIANNGAVTYWIKNSHGLFEVDSQSGEVRLSGSLPPSTPQNSTYEMEIFARDQGTASNFGRAMLIVRVSSAPNRPPRFPRLAYYAVVEENVADVPLALVEAEDPDVGPAGTLKYRIIRTSGRREAFRMDPDTGMLTLVSSLDYEVDQFLELSIEARDTSKEPQFATVIVQFAEEGLVRKLLYIINKQS</sequence>
<proteinExistence type="predicted"/>
<feature type="domain" description="Cadherin" evidence="8">
    <location>
        <begin position="6"/>
        <end position="63"/>
    </location>
</feature>